<evidence type="ECO:0000313" key="2">
    <source>
        <dbReference type="EMBL" id="RNA25337.1"/>
    </source>
</evidence>
<proteinExistence type="predicted"/>
<accession>A0A3M7RPR1</accession>
<protein>
    <submittedName>
        <fullName evidence="2">Uncharacterized protein</fullName>
    </submittedName>
</protein>
<feature type="signal peptide" evidence="1">
    <location>
        <begin position="1"/>
        <end position="19"/>
    </location>
</feature>
<dbReference type="EMBL" id="REGN01002939">
    <property type="protein sequence ID" value="RNA25337.1"/>
    <property type="molecule type" value="Genomic_DNA"/>
</dbReference>
<feature type="chain" id="PRO_5018166926" evidence="1">
    <location>
        <begin position="20"/>
        <end position="62"/>
    </location>
</feature>
<keyword evidence="3" id="KW-1185">Reference proteome</keyword>
<comment type="caution">
    <text evidence="2">The sequence shown here is derived from an EMBL/GenBank/DDBJ whole genome shotgun (WGS) entry which is preliminary data.</text>
</comment>
<reference evidence="2 3" key="1">
    <citation type="journal article" date="2018" name="Sci. Rep.">
        <title>Genomic signatures of local adaptation to the degree of environmental predictability in rotifers.</title>
        <authorList>
            <person name="Franch-Gras L."/>
            <person name="Hahn C."/>
            <person name="Garcia-Roger E.M."/>
            <person name="Carmona M.J."/>
            <person name="Serra M."/>
            <person name="Gomez A."/>
        </authorList>
    </citation>
    <scope>NUCLEOTIDE SEQUENCE [LARGE SCALE GENOMIC DNA]</scope>
    <source>
        <strain evidence="2">HYR1</strain>
    </source>
</reference>
<keyword evidence="1" id="KW-0732">Signal</keyword>
<sequence length="62" mass="7266">MTLFICYLLLMSDCHLITKDELLKMIPKKSDMIDVFKYVVGIEEIRQIAIVLKTLLGFELKF</sequence>
<name>A0A3M7RPR1_BRAPC</name>
<organism evidence="2 3">
    <name type="scientific">Brachionus plicatilis</name>
    <name type="common">Marine rotifer</name>
    <name type="synonym">Brachionus muelleri</name>
    <dbReference type="NCBI Taxonomy" id="10195"/>
    <lineage>
        <taxon>Eukaryota</taxon>
        <taxon>Metazoa</taxon>
        <taxon>Spiralia</taxon>
        <taxon>Gnathifera</taxon>
        <taxon>Rotifera</taxon>
        <taxon>Eurotatoria</taxon>
        <taxon>Monogononta</taxon>
        <taxon>Pseudotrocha</taxon>
        <taxon>Ploima</taxon>
        <taxon>Brachionidae</taxon>
        <taxon>Brachionus</taxon>
    </lineage>
</organism>
<dbReference type="AlphaFoldDB" id="A0A3M7RPR1"/>
<dbReference type="Proteomes" id="UP000276133">
    <property type="component" value="Unassembled WGS sequence"/>
</dbReference>
<evidence type="ECO:0000313" key="3">
    <source>
        <dbReference type="Proteomes" id="UP000276133"/>
    </source>
</evidence>
<evidence type="ECO:0000256" key="1">
    <source>
        <dbReference type="SAM" id="SignalP"/>
    </source>
</evidence>
<gene>
    <name evidence="2" type="ORF">BpHYR1_025045</name>
</gene>